<evidence type="ECO:0000256" key="12">
    <source>
        <dbReference type="RuleBase" id="RU000679"/>
    </source>
</evidence>
<evidence type="ECO:0000256" key="4">
    <source>
        <dbReference type="ARBA" id="ARBA00022461"/>
    </source>
</evidence>
<dbReference type="PANTHER" id="PTHR11690">
    <property type="entry name" value="AMILORIDE-SENSITIVE SODIUM CHANNEL-RELATED"/>
    <property type="match status" value="1"/>
</dbReference>
<proteinExistence type="inferred from homology"/>
<keyword evidence="6 13" id="KW-1133">Transmembrane helix</keyword>
<dbReference type="GO" id="GO:0015280">
    <property type="term" value="F:ligand-gated sodium channel activity"/>
    <property type="evidence" value="ECO:0007669"/>
    <property type="project" value="TreeGrafter"/>
</dbReference>
<dbReference type="AlphaFoldDB" id="A0A9J6CNC5"/>
<keyword evidence="8 12" id="KW-0406">Ion transport</keyword>
<comment type="similarity">
    <text evidence="2 12">Belongs to the amiloride-sensitive sodium channel (TC 1.A.6) family.</text>
</comment>
<keyword evidence="15" id="KW-1185">Reference proteome</keyword>
<dbReference type="OrthoDB" id="6628406at2759"/>
<evidence type="ECO:0000256" key="3">
    <source>
        <dbReference type="ARBA" id="ARBA00022448"/>
    </source>
</evidence>
<evidence type="ECO:0000256" key="5">
    <source>
        <dbReference type="ARBA" id="ARBA00022692"/>
    </source>
</evidence>
<dbReference type="EMBL" id="JADBJN010000001">
    <property type="protein sequence ID" value="KAG5683737.1"/>
    <property type="molecule type" value="Genomic_DNA"/>
</dbReference>
<keyword evidence="9 13" id="KW-0472">Membrane</keyword>
<accession>A0A9J6CNC5</accession>
<feature type="transmembrane region" description="Helical" evidence="13">
    <location>
        <begin position="32"/>
        <end position="53"/>
    </location>
</feature>
<reference evidence="14" key="1">
    <citation type="submission" date="2021-03" db="EMBL/GenBank/DDBJ databases">
        <title>Chromosome level genome of the anhydrobiotic midge Polypedilum vanderplanki.</title>
        <authorList>
            <person name="Yoshida Y."/>
            <person name="Kikawada T."/>
            <person name="Gusev O."/>
        </authorList>
    </citation>
    <scope>NUCLEOTIDE SEQUENCE</scope>
    <source>
        <strain evidence="14">NIAS01</strain>
        <tissue evidence="14">Whole body or cell culture</tissue>
    </source>
</reference>
<keyword evidence="5 12" id="KW-0812">Transmembrane</keyword>
<dbReference type="Proteomes" id="UP001107558">
    <property type="component" value="Chromosome 1"/>
</dbReference>
<dbReference type="Gene3D" id="2.60.470.10">
    <property type="entry name" value="Acid-sensing ion channels like domains"/>
    <property type="match status" value="1"/>
</dbReference>
<evidence type="ECO:0000256" key="6">
    <source>
        <dbReference type="ARBA" id="ARBA00022989"/>
    </source>
</evidence>
<dbReference type="PANTHER" id="PTHR11690:SF288">
    <property type="entry name" value="AMILORIDE-SENSITIVE NA+ CHANNEL-RELATED"/>
    <property type="match status" value="1"/>
</dbReference>
<keyword evidence="4 12" id="KW-0894">Sodium channel</keyword>
<evidence type="ECO:0000256" key="2">
    <source>
        <dbReference type="ARBA" id="ARBA00007193"/>
    </source>
</evidence>
<evidence type="ECO:0000256" key="11">
    <source>
        <dbReference type="ARBA" id="ARBA00023303"/>
    </source>
</evidence>
<keyword evidence="7" id="KW-0915">Sodium</keyword>
<comment type="subcellular location">
    <subcellularLocation>
        <location evidence="1">Membrane</location>
        <topology evidence="1">Multi-pass membrane protein</topology>
    </subcellularLocation>
</comment>
<evidence type="ECO:0000256" key="10">
    <source>
        <dbReference type="ARBA" id="ARBA00023201"/>
    </source>
</evidence>
<evidence type="ECO:0000256" key="8">
    <source>
        <dbReference type="ARBA" id="ARBA00023065"/>
    </source>
</evidence>
<protein>
    <submittedName>
        <fullName evidence="14">Uncharacterized protein</fullName>
    </submittedName>
</protein>
<sequence>MVISLIKLITQESSMHGLRHITDDRRDKFSKIFWLCVVITSICLLFLSGYNVYFKWNIAPEIGLRVNQKSMADLPFPAITICSSVLARDNLINLTKAINSVKAGQPIMYTPKEQNYFAANSHICIPDHMKKVNDICKNRTEFNIMKLINESSLNTGEMLKSCSFREISFDCEKLFTRSITDYGYCHTFNMLDHDRIFNQDTISSDFDVFRKTNQLGINMSLQWTLDENYIVNRSQDILFPVRSLKKNILIFYTYLNETDSINTCQQIGKVFPIILHMPNEIPTPFHEEMYLEYGRRKQVTIMLKTYKSSNDLKKFRPKKRGCYFEGERQLKFFKSYTKAHCDFECMTNYTLKVCGCVKFSMPRTKGTPICDIDKGDCYYNAMLQWPKDGENSHRPCNCLETCNSIKYNILYSKDSFFSDYTGPSPLMDMKRGTYSVFLIRTRNHVIDEYENFAEYRLQNFVADFGGLMGLFLGCSIISLVELIYFCITGTFKKINFKRISFGRKINNIPLTNSKLQQFPKKFSPKNRPLKSNADMWRTLDQLNSDFILHQRTSQRVKF</sequence>
<evidence type="ECO:0000256" key="9">
    <source>
        <dbReference type="ARBA" id="ARBA00023136"/>
    </source>
</evidence>
<evidence type="ECO:0000313" key="15">
    <source>
        <dbReference type="Proteomes" id="UP001107558"/>
    </source>
</evidence>
<evidence type="ECO:0000256" key="7">
    <source>
        <dbReference type="ARBA" id="ARBA00023053"/>
    </source>
</evidence>
<name>A0A9J6CNC5_POLVA</name>
<gene>
    <name evidence="14" type="ORF">PVAND_013002</name>
</gene>
<dbReference type="Gene3D" id="1.10.287.770">
    <property type="entry name" value="YojJ-like"/>
    <property type="match status" value="1"/>
</dbReference>
<dbReference type="GO" id="GO:0005886">
    <property type="term" value="C:plasma membrane"/>
    <property type="evidence" value="ECO:0007669"/>
    <property type="project" value="TreeGrafter"/>
</dbReference>
<dbReference type="PRINTS" id="PR01078">
    <property type="entry name" value="AMINACHANNEL"/>
</dbReference>
<keyword evidence="10 12" id="KW-0739">Sodium transport</keyword>
<dbReference type="InterPro" id="IPR001873">
    <property type="entry name" value="ENaC"/>
</dbReference>
<comment type="caution">
    <text evidence="14">The sequence shown here is derived from an EMBL/GenBank/DDBJ whole genome shotgun (WGS) entry which is preliminary data.</text>
</comment>
<organism evidence="14 15">
    <name type="scientific">Polypedilum vanderplanki</name>
    <name type="common">Sleeping chironomid midge</name>
    <dbReference type="NCBI Taxonomy" id="319348"/>
    <lineage>
        <taxon>Eukaryota</taxon>
        <taxon>Metazoa</taxon>
        <taxon>Ecdysozoa</taxon>
        <taxon>Arthropoda</taxon>
        <taxon>Hexapoda</taxon>
        <taxon>Insecta</taxon>
        <taxon>Pterygota</taxon>
        <taxon>Neoptera</taxon>
        <taxon>Endopterygota</taxon>
        <taxon>Diptera</taxon>
        <taxon>Nematocera</taxon>
        <taxon>Chironomoidea</taxon>
        <taxon>Chironomidae</taxon>
        <taxon>Chironominae</taxon>
        <taxon>Polypedilum</taxon>
        <taxon>Polypedilum</taxon>
    </lineage>
</organism>
<keyword evidence="3 12" id="KW-0813">Transport</keyword>
<keyword evidence="11 12" id="KW-0407">Ion channel</keyword>
<evidence type="ECO:0000256" key="13">
    <source>
        <dbReference type="SAM" id="Phobius"/>
    </source>
</evidence>
<feature type="transmembrane region" description="Helical" evidence="13">
    <location>
        <begin position="464"/>
        <end position="487"/>
    </location>
</feature>
<evidence type="ECO:0000313" key="14">
    <source>
        <dbReference type="EMBL" id="KAG5683737.1"/>
    </source>
</evidence>
<evidence type="ECO:0000256" key="1">
    <source>
        <dbReference type="ARBA" id="ARBA00004141"/>
    </source>
</evidence>
<dbReference type="Pfam" id="PF00858">
    <property type="entry name" value="ASC"/>
    <property type="match status" value="1"/>
</dbReference>